<comment type="subunit">
    <text evidence="5">Component of the RIX1 complex.</text>
</comment>
<sequence>MPKATKKKREKVEDFKKAKLKLGKGKKPASNGTDTSFKARSIALPSQKPLARALANQQAEEDGDEPAGEPTTSAGLTIDEVLIQIRHANAGVRREAVFHLKEVLVAGMNMGIKMGQRPGEVAKVVRAIGGLIADDDAAVRKALHDFLGWYLARLPKRALSPYLGLLQLQISSALSHIFPAIRLDACKLVELLLETHPAEIVANWPTPAVTSENNTSRIVPTQGDSTVFEGLRLSAGLGEEKGASTQAGFRMTPASKLIILRTIKMFIAQALRPTLERAKNVLEAGRGAATPLFGEFTATELSLLPPGQQRSLDAGDFALEWSAEFQPAKARGQDGVLSEAALEELAKAYLSLHSLLLSTFMESAPSVFGPSQSAPASDDIYLNLCSVCAELECIVAQVLLGHTEFHSLPEAGQLRSSFSEFLKRMTAWFPFNKESSAASDSSATLFGLSLSYVKLAAILAPKPPTVVLRTGKMAKDFGWRQRVRAIETSWKAAAQPQGKHSGAEEVAFNLASEWLEESLEPNTDVLAPPISLSAYEELLPVIWTLLLTARKSGAENGRVDEAFMTGLLSLGSASSKRRVGDGFVVRLIEQHEDRFSTLPFFVPVRSALRSQIQLWLSSVPRSLWEIGAKDDEATTGLLRFLLEIGRRGPLAYEAPYSLIDVTTFPALAAKLAPFFHLQHPAKGSVDGPWAKLAAAKTQKLALDVARVWRSFDDTGRLDDAVSNVVHAYPWAHSYWHRT</sequence>
<keyword evidence="4 5" id="KW-0539">Nucleus</keyword>
<dbReference type="EMBL" id="JBBXJM010000001">
    <property type="protein sequence ID" value="KAL1413116.1"/>
    <property type="molecule type" value="Genomic_DNA"/>
</dbReference>
<evidence type="ECO:0000259" key="7">
    <source>
        <dbReference type="Pfam" id="PF12333"/>
    </source>
</evidence>
<evidence type="ECO:0000256" key="3">
    <source>
        <dbReference type="ARBA" id="ARBA00006427"/>
    </source>
</evidence>
<comment type="similarity">
    <text evidence="3 5">Belongs to the IPI1/TEX10 family.</text>
</comment>
<keyword evidence="5" id="KW-0690">Ribosome biogenesis</keyword>
<reference evidence="8 9" key="1">
    <citation type="submission" date="2023-08" db="EMBL/GenBank/DDBJ databases">
        <title>Annotated Genome Sequence of Vanrija albida AlHP1.</title>
        <authorList>
            <person name="Herzog R."/>
        </authorList>
    </citation>
    <scope>NUCLEOTIDE SEQUENCE [LARGE SCALE GENOMIC DNA]</scope>
    <source>
        <strain evidence="8 9">AlHP1</strain>
    </source>
</reference>
<dbReference type="Proteomes" id="UP001565368">
    <property type="component" value="Unassembled WGS sequence"/>
</dbReference>
<comment type="function">
    <text evidence="1 5">Component of the RIX1 complex required for processing of ITS2 sequences from 35S pre-rRNA.</text>
</comment>
<keyword evidence="5" id="KW-0698">rRNA processing</keyword>
<name>A0ABR3QFJ3_9TREE</name>
<feature type="domain" description="Pre-rRNA-processing protein Ipi1 N-terminal" evidence="7">
    <location>
        <begin position="159"/>
        <end position="202"/>
    </location>
</feature>
<evidence type="ECO:0000313" key="9">
    <source>
        <dbReference type="Proteomes" id="UP001565368"/>
    </source>
</evidence>
<evidence type="ECO:0000256" key="4">
    <source>
        <dbReference type="ARBA" id="ARBA00023242"/>
    </source>
</evidence>
<evidence type="ECO:0000256" key="1">
    <source>
        <dbReference type="ARBA" id="ARBA00002355"/>
    </source>
</evidence>
<dbReference type="PANTHER" id="PTHR16056:SF2">
    <property type="entry name" value="TESTIS-EXPRESSED PROTEIN 10"/>
    <property type="match status" value="1"/>
</dbReference>
<gene>
    <name evidence="8" type="primary">IPI1</name>
    <name evidence="8" type="ORF">Q8F55_000865</name>
</gene>
<evidence type="ECO:0000256" key="5">
    <source>
        <dbReference type="RuleBase" id="RU368021"/>
    </source>
</evidence>
<dbReference type="PANTHER" id="PTHR16056">
    <property type="entry name" value="REGULATOR OF MICROTUBULE DYNAMICS PROTEIN"/>
    <property type="match status" value="1"/>
</dbReference>
<protein>
    <recommendedName>
        <fullName evidence="5">Pre-rRNA-processing protein</fullName>
    </recommendedName>
</protein>
<dbReference type="InterPro" id="IPR016024">
    <property type="entry name" value="ARM-type_fold"/>
</dbReference>
<evidence type="ECO:0000256" key="2">
    <source>
        <dbReference type="ARBA" id="ARBA00004123"/>
    </source>
</evidence>
<comment type="caution">
    <text evidence="8">The sequence shown here is derived from an EMBL/GenBank/DDBJ whole genome shotgun (WGS) entry which is preliminary data.</text>
</comment>
<dbReference type="SUPFAM" id="SSF48371">
    <property type="entry name" value="ARM repeat"/>
    <property type="match status" value="1"/>
</dbReference>
<proteinExistence type="inferred from homology"/>
<dbReference type="InterPro" id="IPR024679">
    <property type="entry name" value="Ipi1_N"/>
</dbReference>
<keyword evidence="9" id="KW-1185">Reference proteome</keyword>
<accession>A0ABR3QFJ3</accession>
<organism evidence="8 9">
    <name type="scientific">Vanrija albida</name>
    <dbReference type="NCBI Taxonomy" id="181172"/>
    <lineage>
        <taxon>Eukaryota</taxon>
        <taxon>Fungi</taxon>
        <taxon>Dikarya</taxon>
        <taxon>Basidiomycota</taxon>
        <taxon>Agaricomycotina</taxon>
        <taxon>Tremellomycetes</taxon>
        <taxon>Trichosporonales</taxon>
        <taxon>Trichosporonaceae</taxon>
        <taxon>Vanrija</taxon>
    </lineage>
</organism>
<dbReference type="RefSeq" id="XP_069213060.1">
    <property type="nucleotide sequence ID" value="XM_069349516.1"/>
</dbReference>
<feature type="region of interest" description="Disordered" evidence="6">
    <location>
        <begin position="1"/>
        <end position="73"/>
    </location>
</feature>
<feature type="compositionally biased region" description="Basic residues" evidence="6">
    <location>
        <begin position="18"/>
        <end position="27"/>
    </location>
</feature>
<dbReference type="Pfam" id="PF12333">
    <property type="entry name" value="Ipi1_N"/>
    <property type="match status" value="1"/>
</dbReference>
<evidence type="ECO:0000313" key="8">
    <source>
        <dbReference type="EMBL" id="KAL1413116.1"/>
    </source>
</evidence>
<dbReference type="GeneID" id="95981908"/>
<evidence type="ECO:0000256" key="6">
    <source>
        <dbReference type="SAM" id="MobiDB-lite"/>
    </source>
</evidence>
<comment type="subcellular location">
    <subcellularLocation>
        <location evidence="2 5">Nucleus</location>
    </subcellularLocation>
</comment>